<dbReference type="EMBL" id="LHYF01000001">
    <property type="protein sequence ID" value="KXB07492.1"/>
    <property type="molecule type" value="Genomic_DNA"/>
</dbReference>
<comment type="caution">
    <text evidence="1">The sequence shown here is derived from an EMBL/GenBank/DDBJ whole genome shotgun (WGS) entry which is preliminary data.</text>
</comment>
<reference evidence="1 2" key="1">
    <citation type="journal article" date="2016" name="Sci. Rep.">
        <title>Metabolic traits of an uncultured archaeal lineage -MSBL1- from brine pools of the Red Sea.</title>
        <authorList>
            <person name="Mwirichia R."/>
            <person name="Alam I."/>
            <person name="Rashid M."/>
            <person name="Vinu M."/>
            <person name="Ba-Alawi W."/>
            <person name="Anthony Kamau A."/>
            <person name="Kamanda Ngugi D."/>
            <person name="Goker M."/>
            <person name="Klenk H.P."/>
            <person name="Bajic V."/>
            <person name="Stingl U."/>
        </authorList>
    </citation>
    <scope>NUCLEOTIDE SEQUENCE [LARGE SCALE GENOMIC DNA]</scope>
    <source>
        <strain evidence="1">SCGC-AAA382C18</strain>
    </source>
</reference>
<name>A0A133VM17_9EURY</name>
<organism evidence="1 2">
    <name type="scientific">candidate division MSBL1 archaeon SCGC-AAA382C18</name>
    <dbReference type="NCBI Taxonomy" id="1698281"/>
    <lineage>
        <taxon>Archaea</taxon>
        <taxon>Methanobacteriati</taxon>
        <taxon>Methanobacteriota</taxon>
        <taxon>candidate division MSBL1</taxon>
    </lineage>
</organism>
<accession>A0A133VM17</accession>
<protein>
    <submittedName>
        <fullName evidence="1">Uncharacterized protein</fullName>
    </submittedName>
</protein>
<evidence type="ECO:0000313" key="1">
    <source>
        <dbReference type="EMBL" id="KXB07492.1"/>
    </source>
</evidence>
<sequence length="64" mass="7738">MNQFDSEFFDFFLRKFGSVGCEIIQNYYDLLFRVLLPYPLEEFADAFLFRVFFEGDNTFAVQIR</sequence>
<proteinExistence type="predicted"/>
<evidence type="ECO:0000313" key="2">
    <source>
        <dbReference type="Proteomes" id="UP000070404"/>
    </source>
</evidence>
<dbReference type="AlphaFoldDB" id="A0A133VM17"/>
<dbReference type="Proteomes" id="UP000070404">
    <property type="component" value="Unassembled WGS sequence"/>
</dbReference>
<keyword evidence="2" id="KW-1185">Reference proteome</keyword>
<gene>
    <name evidence="1" type="ORF">AKJ52_00075</name>
</gene>